<accession>A0A0B4DEI5</accession>
<proteinExistence type="predicted"/>
<dbReference type="EMBL" id="JWTA01000008">
    <property type="protein sequence ID" value="KIC62795.1"/>
    <property type="molecule type" value="Genomic_DNA"/>
</dbReference>
<dbReference type="OrthoDB" id="943469at68336"/>
<gene>
    <name evidence="1" type="ORF">RM51_11490</name>
</gene>
<sequence length="161" mass="19112">MKIILFLCVISFNFLFSQELTKDEYLIYGEVLAGQQLNSSEFSLGIPDEYRNYMNIEHKTLDEKIRKMSSVKSFDLTKMDSIVTQLTKEKLSTFIYKDKSMAILKNYYSPIYFKNKKEAYFFSVGTVQLRDRDWVSASKGFYRAFKKDNGYWDVEVYIPMY</sequence>
<comment type="caution">
    <text evidence="1">The sequence shown here is derived from an EMBL/GenBank/DDBJ whole genome shotgun (WGS) entry which is preliminary data.</text>
</comment>
<dbReference type="AlphaFoldDB" id="A0A0B4DEI5"/>
<protein>
    <submittedName>
        <fullName evidence="1">Uncharacterized protein</fullName>
    </submittedName>
</protein>
<dbReference type="STRING" id="363331.RM51_11490"/>
<reference evidence="1 2" key="1">
    <citation type="submission" date="2014-12" db="EMBL/GenBank/DDBJ databases">
        <title>Genome sequencing of Chryseobacterium taiwanense TPW19.</title>
        <authorList>
            <person name="Tan P.W."/>
            <person name="Chan K.-G."/>
        </authorList>
    </citation>
    <scope>NUCLEOTIDE SEQUENCE [LARGE SCALE GENOMIC DNA]</scope>
    <source>
        <strain evidence="1 2">TPW19</strain>
    </source>
</reference>
<evidence type="ECO:0000313" key="2">
    <source>
        <dbReference type="Proteomes" id="UP000031167"/>
    </source>
</evidence>
<dbReference type="RefSeq" id="WP_039369304.1">
    <property type="nucleotide sequence ID" value="NZ_JWTA01000008.1"/>
</dbReference>
<name>A0A0B4DEI5_9FLAO</name>
<evidence type="ECO:0000313" key="1">
    <source>
        <dbReference type="EMBL" id="KIC62795.1"/>
    </source>
</evidence>
<keyword evidence="2" id="KW-1185">Reference proteome</keyword>
<organism evidence="1 2">
    <name type="scientific">Chryseobacterium taiwanense</name>
    <dbReference type="NCBI Taxonomy" id="363331"/>
    <lineage>
        <taxon>Bacteria</taxon>
        <taxon>Pseudomonadati</taxon>
        <taxon>Bacteroidota</taxon>
        <taxon>Flavobacteriia</taxon>
        <taxon>Flavobacteriales</taxon>
        <taxon>Weeksellaceae</taxon>
        <taxon>Chryseobacterium group</taxon>
        <taxon>Chryseobacterium</taxon>
    </lineage>
</organism>
<dbReference type="Proteomes" id="UP000031167">
    <property type="component" value="Unassembled WGS sequence"/>
</dbReference>